<dbReference type="EMBL" id="CAKMRJ010005412">
    <property type="protein sequence ID" value="CAH1442482.1"/>
    <property type="molecule type" value="Genomic_DNA"/>
</dbReference>
<keyword evidence="1 9" id="KW-0479">Metal-binding</keyword>
<proteinExistence type="predicted"/>
<evidence type="ECO:0000256" key="5">
    <source>
        <dbReference type="ARBA" id="ARBA00023125"/>
    </source>
</evidence>
<evidence type="ECO:0000256" key="8">
    <source>
        <dbReference type="PROSITE-ProRule" id="PRU00071"/>
    </source>
</evidence>
<evidence type="ECO:0000256" key="7">
    <source>
        <dbReference type="ARBA" id="ARBA00023242"/>
    </source>
</evidence>
<sequence length="225" mass="24265">MQRGGSSMYSPTSINMNPKFPEHEHLKCPRCDSSNTKFCYYNNYNLSQPRHFCKNCRRYWTKGGTLRNIPIGGGTRKNKRSSISNKRGTNSSPSSSNSMATTMAVAVAVAVAPTPVEPKPEASGIYGYGNDQMEGGGVSFSSLLGSSPGGQFAKLLMDGLNPNLVGGSNEDGLIRNPTAEEFESNFLSVNHQTNNQIEENGGGESSCCNQGDNGWPDLSIYTPVF</sequence>
<reference evidence="12 13" key="1">
    <citation type="submission" date="2022-01" db="EMBL/GenBank/DDBJ databases">
        <authorList>
            <person name="Xiong W."/>
            <person name="Schranz E."/>
        </authorList>
    </citation>
    <scope>NUCLEOTIDE SEQUENCE [LARGE SCALE GENOMIC DNA]</scope>
</reference>
<feature type="compositionally biased region" description="Low complexity" evidence="10">
    <location>
        <begin position="90"/>
        <end position="99"/>
    </location>
</feature>
<evidence type="ECO:0000256" key="2">
    <source>
        <dbReference type="ARBA" id="ARBA00022771"/>
    </source>
</evidence>
<dbReference type="PANTHER" id="PTHR31992">
    <property type="entry name" value="DOF ZINC FINGER PROTEIN DOF1.4-RELATED"/>
    <property type="match status" value="1"/>
</dbReference>
<comment type="caution">
    <text evidence="12">The sequence shown here is derived from an EMBL/GenBank/DDBJ whole genome shotgun (WGS) entry which is preliminary data.</text>
</comment>
<keyword evidence="6 9" id="KW-0804">Transcription</keyword>
<comment type="subcellular location">
    <subcellularLocation>
        <location evidence="8 9">Nucleus</location>
    </subcellularLocation>
</comment>
<feature type="domain" description="Dof-type" evidence="11">
    <location>
        <begin position="26"/>
        <end position="80"/>
    </location>
</feature>
<comment type="function">
    <text evidence="9">Transcription factor that binds specifically to a 5'-AA[AG]G-3' consensus core sequence.</text>
</comment>
<protein>
    <recommendedName>
        <fullName evidence="9">Dof zinc finger protein</fullName>
    </recommendedName>
</protein>
<dbReference type="AlphaFoldDB" id="A0AAU9NXB4"/>
<evidence type="ECO:0000256" key="4">
    <source>
        <dbReference type="ARBA" id="ARBA00023015"/>
    </source>
</evidence>
<evidence type="ECO:0000256" key="1">
    <source>
        <dbReference type="ARBA" id="ARBA00022723"/>
    </source>
</evidence>
<keyword evidence="4 9" id="KW-0805">Transcription regulation</keyword>
<gene>
    <name evidence="12" type="ORF">LVIROSA_LOCUS28464</name>
</gene>
<dbReference type="GO" id="GO:0003700">
    <property type="term" value="F:DNA-binding transcription factor activity"/>
    <property type="evidence" value="ECO:0007669"/>
    <property type="project" value="UniProtKB-UniRule"/>
</dbReference>
<keyword evidence="2 8" id="KW-0863">Zinc-finger</keyword>
<evidence type="ECO:0000259" key="11">
    <source>
        <dbReference type="PROSITE" id="PS50884"/>
    </source>
</evidence>
<dbReference type="GO" id="GO:0008270">
    <property type="term" value="F:zinc ion binding"/>
    <property type="evidence" value="ECO:0007669"/>
    <property type="project" value="UniProtKB-KW"/>
</dbReference>
<dbReference type="GO" id="GO:0003677">
    <property type="term" value="F:DNA binding"/>
    <property type="evidence" value="ECO:0007669"/>
    <property type="project" value="UniProtKB-UniRule"/>
</dbReference>
<evidence type="ECO:0000256" key="9">
    <source>
        <dbReference type="RuleBase" id="RU369094"/>
    </source>
</evidence>
<dbReference type="InterPro" id="IPR003851">
    <property type="entry name" value="Znf_Dof"/>
</dbReference>
<dbReference type="PROSITE" id="PS50884">
    <property type="entry name" value="ZF_DOF_2"/>
    <property type="match status" value="1"/>
</dbReference>
<feature type="region of interest" description="Disordered" evidence="10">
    <location>
        <begin position="67"/>
        <end position="99"/>
    </location>
</feature>
<dbReference type="InterPro" id="IPR045174">
    <property type="entry name" value="Dof"/>
</dbReference>
<name>A0AAU9NXB4_9ASTR</name>
<organism evidence="12 13">
    <name type="scientific">Lactuca virosa</name>
    <dbReference type="NCBI Taxonomy" id="75947"/>
    <lineage>
        <taxon>Eukaryota</taxon>
        <taxon>Viridiplantae</taxon>
        <taxon>Streptophyta</taxon>
        <taxon>Embryophyta</taxon>
        <taxon>Tracheophyta</taxon>
        <taxon>Spermatophyta</taxon>
        <taxon>Magnoliopsida</taxon>
        <taxon>eudicotyledons</taxon>
        <taxon>Gunneridae</taxon>
        <taxon>Pentapetalae</taxon>
        <taxon>asterids</taxon>
        <taxon>campanulids</taxon>
        <taxon>Asterales</taxon>
        <taxon>Asteraceae</taxon>
        <taxon>Cichorioideae</taxon>
        <taxon>Cichorieae</taxon>
        <taxon>Lactucinae</taxon>
        <taxon>Lactuca</taxon>
    </lineage>
</organism>
<evidence type="ECO:0000256" key="3">
    <source>
        <dbReference type="ARBA" id="ARBA00022833"/>
    </source>
</evidence>
<dbReference type="GO" id="GO:0005634">
    <property type="term" value="C:nucleus"/>
    <property type="evidence" value="ECO:0007669"/>
    <property type="project" value="UniProtKB-SubCell"/>
</dbReference>
<evidence type="ECO:0000313" key="13">
    <source>
        <dbReference type="Proteomes" id="UP001157418"/>
    </source>
</evidence>
<evidence type="ECO:0000313" key="12">
    <source>
        <dbReference type="EMBL" id="CAH1442482.1"/>
    </source>
</evidence>
<keyword evidence="7 8" id="KW-0539">Nucleus</keyword>
<dbReference type="PROSITE" id="PS01361">
    <property type="entry name" value="ZF_DOF_1"/>
    <property type="match status" value="1"/>
</dbReference>
<accession>A0AAU9NXB4</accession>
<dbReference type="Proteomes" id="UP001157418">
    <property type="component" value="Unassembled WGS sequence"/>
</dbReference>
<evidence type="ECO:0000256" key="10">
    <source>
        <dbReference type="SAM" id="MobiDB-lite"/>
    </source>
</evidence>
<dbReference type="PANTHER" id="PTHR31992:SF62">
    <property type="entry name" value="DOF ZINC FINGER PROTEIN DOF3.1"/>
    <property type="match status" value="1"/>
</dbReference>
<keyword evidence="3 9" id="KW-0862">Zinc</keyword>
<keyword evidence="13" id="KW-1185">Reference proteome</keyword>
<keyword evidence="5 8" id="KW-0238">DNA-binding</keyword>
<dbReference type="Pfam" id="PF02701">
    <property type="entry name" value="Zn_ribbon_Dof"/>
    <property type="match status" value="1"/>
</dbReference>
<evidence type="ECO:0000256" key="6">
    <source>
        <dbReference type="ARBA" id="ARBA00023163"/>
    </source>
</evidence>